<name>A0A396GE37_MEDTR</name>
<sequence length="64" mass="7180">MLWNRILAARYGEVGGRICVGGRLGSVWWKNLTAISDGVGLGVENWFFDNLNRCVSDDSSTLFW</sequence>
<proteinExistence type="predicted"/>
<gene>
    <name evidence="1" type="ORF">MtrunA17_Chr8g0346121</name>
</gene>
<dbReference type="Gramene" id="rna45694">
    <property type="protein sequence ID" value="RHN39652.1"/>
    <property type="gene ID" value="gene45694"/>
</dbReference>
<dbReference type="Proteomes" id="UP000265566">
    <property type="component" value="Chromosome 8"/>
</dbReference>
<protein>
    <submittedName>
        <fullName evidence="1">Uncharacterized protein</fullName>
    </submittedName>
</protein>
<dbReference type="EMBL" id="PSQE01000008">
    <property type="protein sequence ID" value="RHN39652.1"/>
    <property type="molecule type" value="Genomic_DNA"/>
</dbReference>
<reference evidence="1" key="1">
    <citation type="journal article" date="2018" name="Nat. Plants">
        <title>Whole-genome landscape of Medicago truncatula symbiotic genes.</title>
        <authorList>
            <person name="Pecrix Y."/>
            <person name="Gamas P."/>
            <person name="Carrere S."/>
        </authorList>
    </citation>
    <scope>NUCLEOTIDE SEQUENCE</scope>
    <source>
        <tissue evidence="1">Leaves</tissue>
    </source>
</reference>
<evidence type="ECO:0000313" key="1">
    <source>
        <dbReference type="EMBL" id="RHN39652.1"/>
    </source>
</evidence>
<comment type="caution">
    <text evidence="1">The sequence shown here is derived from an EMBL/GenBank/DDBJ whole genome shotgun (WGS) entry which is preliminary data.</text>
</comment>
<dbReference type="AlphaFoldDB" id="A0A396GE37"/>
<accession>A0A396GE37</accession>
<organism evidence="1">
    <name type="scientific">Medicago truncatula</name>
    <name type="common">Barrel medic</name>
    <name type="synonym">Medicago tribuloides</name>
    <dbReference type="NCBI Taxonomy" id="3880"/>
    <lineage>
        <taxon>Eukaryota</taxon>
        <taxon>Viridiplantae</taxon>
        <taxon>Streptophyta</taxon>
        <taxon>Embryophyta</taxon>
        <taxon>Tracheophyta</taxon>
        <taxon>Spermatophyta</taxon>
        <taxon>Magnoliopsida</taxon>
        <taxon>eudicotyledons</taxon>
        <taxon>Gunneridae</taxon>
        <taxon>Pentapetalae</taxon>
        <taxon>rosids</taxon>
        <taxon>fabids</taxon>
        <taxon>Fabales</taxon>
        <taxon>Fabaceae</taxon>
        <taxon>Papilionoideae</taxon>
        <taxon>50 kb inversion clade</taxon>
        <taxon>NPAAA clade</taxon>
        <taxon>Hologalegina</taxon>
        <taxon>IRL clade</taxon>
        <taxon>Trifolieae</taxon>
        <taxon>Medicago</taxon>
    </lineage>
</organism>